<proteinExistence type="predicted"/>
<dbReference type="SMART" id="SM00387">
    <property type="entry name" value="HATPase_c"/>
    <property type="match status" value="1"/>
</dbReference>
<evidence type="ECO:0000256" key="5">
    <source>
        <dbReference type="ARBA" id="ARBA00022777"/>
    </source>
</evidence>
<evidence type="ECO:0000313" key="15">
    <source>
        <dbReference type="Proteomes" id="UP000295506"/>
    </source>
</evidence>
<dbReference type="KEGG" id="dej:AWY79_03625"/>
<dbReference type="GO" id="GO:0006355">
    <property type="term" value="P:regulation of DNA-templated transcription"/>
    <property type="evidence" value="ECO:0007669"/>
    <property type="project" value="InterPro"/>
</dbReference>
<feature type="domain" description="PAC" evidence="11">
    <location>
        <begin position="518"/>
        <end position="570"/>
    </location>
</feature>
<dbReference type="InterPro" id="IPR050482">
    <property type="entry name" value="Sensor_HK_TwoCompSys"/>
</dbReference>
<dbReference type="InterPro" id="IPR013767">
    <property type="entry name" value="PAS_fold"/>
</dbReference>
<dbReference type="PROSITE" id="PS50112">
    <property type="entry name" value="PAS"/>
    <property type="match status" value="3"/>
</dbReference>
<keyword evidence="3" id="KW-0808">Transferase</keyword>
<reference evidence="13 15" key="2">
    <citation type="submission" date="2019-03" db="EMBL/GenBank/DDBJ databases">
        <title>Genomic Encyclopedia of Type Strains, Phase IV (KMG-IV): sequencing the most valuable type-strain genomes for metagenomic binning, comparative biology and taxonomic classification.</title>
        <authorList>
            <person name="Goeker M."/>
        </authorList>
    </citation>
    <scope>NUCLEOTIDE SEQUENCE [LARGE SCALE GENOMIC DNA]</scope>
    <source>
        <strain evidence="13 15">DSM 101483</strain>
    </source>
</reference>
<evidence type="ECO:0000259" key="11">
    <source>
        <dbReference type="PROSITE" id="PS50113"/>
    </source>
</evidence>
<dbReference type="InterPro" id="IPR001610">
    <property type="entry name" value="PAC"/>
</dbReference>
<dbReference type="PROSITE" id="PS50113">
    <property type="entry name" value="PAC"/>
    <property type="match status" value="4"/>
</dbReference>
<sequence>MTLDQDLNIVRPDPETCDRLINSDPGLFRRLVEASGMAVSIHDKNLFPIWGNEAYARLWGYSVDRILELEQQMVMPPETVAIYRNEVMPKVCAGQRWEGEYVVRAGDGSLRTVKGWFDPILDESGEVSHVIAIKQDISDIIRTREELGVARKSLNFISKSTSDIFFRLNLKTGLYDYLSPSVERFSGYSVDEYQQHPMLVREIVHPDWHGYFDDIYEELMAGVVRPEYEFQFVHKSGEVHWANQRGILIFDENGEPMAMEGIATDITARKAAEERLRGNEEKYRFLAENISDVVWTVDNNYLLTYATPSMRDLLGYTLEELQGRNIRELVAPGSLAAFDQASERQREADARGDYGFINRMELEHLRKDGTSAWAETVARRLLDGNGRSCGLQGVTRDVSVRREIAAAMAESEARFRTLFEDSPISLWEEDLTRLKAYFDELKASGVTDFRTYFYAHPDALAKCATLVSVVDVNKATLDLLGASSKEDLFGNLDLVLTESSMAAFTEEMILLASGGHEYCGEITHRTLEGETIWVMVHFFVPDEFKDTLSRVIVSLLDVTPRKNAEEALMDSEERYRVLAENSQEGVIVMQAGEVRYVNESMIRITGYTLKEIGLLDFAAMLHPDDRATRSAQLTRLSTDGMNDLIGSFRILTRKGEVKWVNMNVKPIMWGGREAQMLILTDITRYKSLESELLTAHAQMENRVRKRTAELSEANVQLKAEAEERGKAQERIQTLTQQLIRVQEDERQRIARDLHDNVAQDLSSIMLKMETLFDGQDCVAQELSARGASVAEVLRGCIASVREIAYGLRPPALDQLGLVRALQNLSQDAGARYGFEVDFFSTGIDNVSLDFDVEINLYRMVQEAVRNICRHAEASKATVRLIKSHPDILIRIEDNGRGFSMEERLARADQDKRMGLRSMEERARLIGGVMDIQSLPGTGTRVVFKVPFENAKRHE</sequence>
<protein>
    <submittedName>
        <fullName evidence="12">Histidine kinase</fullName>
    </submittedName>
    <submittedName>
        <fullName evidence="13">PAS domain S-box-containing protein</fullName>
    </submittedName>
</protein>
<feature type="domain" description="PAC" evidence="11">
    <location>
        <begin position="97"/>
        <end position="149"/>
    </location>
</feature>
<dbReference type="Pfam" id="PF02518">
    <property type="entry name" value="HATPase_c"/>
    <property type="match status" value="1"/>
</dbReference>
<dbReference type="NCBIfam" id="TIGR00229">
    <property type="entry name" value="sensory_box"/>
    <property type="match status" value="4"/>
</dbReference>
<feature type="domain" description="PAC" evidence="11">
    <location>
        <begin position="226"/>
        <end position="278"/>
    </location>
</feature>
<dbReference type="InterPro" id="IPR011712">
    <property type="entry name" value="Sig_transdc_His_kin_sub3_dim/P"/>
</dbReference>
<dbReference type="Pfam" id="PF07730">
    <property type="entry name" value="HisKA_3"/>
    <property type="match status" value="1"/>
</dbReference>
<keyword evidence="4" id="KW-0812">Transmembrane</keyword>
<evidence type="ECO:0000256" key="3">
    <source>
        <dbReference type="ARBA" id="ARBA00022679"/>
    </source>
</evidence>
<evidence type="ECO:0000313" key="12">
    <source>
        <dbReference type="EMBL" id="AMK10270.1"/>
    </source>
</evidence>
<evidence type="ECO:0000313" key="13">
    <source>
        <dbReference type="EMBL" id="TDT87983.1"/>
    </source>
</evidence>
<keyword evidence="5 12" id="KW-0418">Kinase</keyword>
<keyword evidence="14" id="KW-1185">Reference proteome</keyword>
<dbReference type="InterPro" id="IPR013655">
    <property type="entry name" value="PAS_fold_3"/>
</dbReference>
<feature type="domain" description="PAS" evidence="10">
    <location>
        <begin position="150"/>
        <end position="223"/>
    </location>
</feature>
<dbReference type="Gene3D" id="1.20.5.1930">
    <property type="match status" value="1"/>
</dbReference>
<dbReference type="Pfam" id="PF08447">
    <property type="entry name" value="PAS_3"/>
    <property type="match status" value="2"/>
</dbReference>
<dbReference type="GO" id="GO:0000155">
    <property type="term" value="F:phosphorelay sensor kinase activity"/>
    <property type="evidence" value="ECO:0007669"/>
    <property type="project" value="InterPro"/>
</dbReference>
<dbReference type="GO" id="GO:0046983">
    <property type="term" value="F:protein dimerization activity"/>
    <property type="evidence" value="ECO:0007669"/>
    <property type="project" value="InterPro"/>
</dbReference>
<dbReference type="EMBL" id="SOBK01000007">
    <property type="protein sequence ID" value="TDT87983.1"/>
    <property type="molecule type" value="Genomic_DNA"/>
</dbReference>
<dbReference type="CDD" id="cd16917">
    <property type="entry name" value="HATPase_UhpB-NarQ-NarX-like"/>
    <property type="match status" value="1"/>
</dbReference>
<dbReference type="InterPro" id="IPR035965">
    <property type="entry name" value="PAS-like_dom_sf"/>
</dbReference>
<feature type="domain" description="PAC" evidence="11">
    <location>
        <begin position="358"/>
        <end position="410"/>
    </location>
</feature>
<organism evidence="13 15">
    <name type="scientific">Pseudodesulfovibrio indicus</name>
    <dbReference type="NCBI Taxonomy" id="1716143"/>
    <lineage>
        <taxon>Bacteria</taxon>
        <taxon>Pseudomonadati</taxon>
        <taxon>Thermodesulfobacteriota</taxon>
        <taxon>Desulfovibrionia</taxon>
        <taxon>Desulfovibrionales</taxon>
        <taxon>Desulfovibrionaceae</taxon>
    </lineage>
</organism>
<dbReference type="InterPro" id="IPR000700">
    <property type="entry name" value="PAS-assoc_C"/>
</dbReference>
<dbReference type="Proteomes" id="UP000055611">
    <property type="component" value="Chromosome"/>
</dbReference>
<dbReference type="EMBL" id="CP014206">
    <property type="protein sequence ID" value="AMK10270.1"/>
    <property type="molecule type" value="Genomic_DNA"/>
</dbReference>
<keyword evidence="6" id="KW-1133">Transmembrane helix</keyword>
<feature type="domain" description="PAS" evidence="10">
    <location>
        <begin position="592"/>
        <end position="640"/>
    </location>
</feature>
<dbReference type="GO" id="GO:0005886">
    <property type="term" value="C:plasma membrane"/>
    <property type="evidence" value="ECO:0007669"/>
    <property type="project" value="UniProtKB-SubCell"/>
</dbReference>
<dbReference type="CDD" id="cd00130">
    <property type="entry name" value="PAS"/>
    <property type="match status" value="5"/>
</dbReference>
<evidence type="ECO:0000256" key="7">
    <source>
        <dbReference type="ARBA" id="ARBA00023012"/>
    </source>
</evidence>
<name>A0A126QJT2_9BACT</name>
<dbReference type="RefSeq" id="WP_066800409.1">
    <property type="nucleotide sequence ID" value="NZ_CP014206.1"/>
</dbReference>
<dbReference type="InterPro" id="IPR036890">
    <property type="entry name" value="HATPase_C_sf"/>
</dbReference>
<dbReference type="SMART" id="SM00086">
    <property type="entry name" value="PAC"/>
    <property type="match status" value="5"/>
</dbReference>
<feature type="coiled-coil region" evidence="9">
    <location>
        <begin position="710"/>
        <end position="744"/>
    </location>
</feature>
<dbReference type="Proteomes" id="UP000295506">
    <property type="component" value="Unassembled WGS sequence"/>
</dbReference>
<dbReference type="InterPro" id="IPR000014">
    <property type="entry name" value="PAS"/>
</dbReference>
<evidence type="ECO:0000256" key="1">
    <source>
        <dbReference type="ARBA" id="ARBA00004651"/>
    </source>
</evidence>
<evidence type="ECO:0000256" key="2">
    <source>
        <dbReference type="ARBA" id="ARBA00022475"/>
    </source>
</evidence>
<dbReference type="Gene3D" id="3.30.450.20">
    <property type="entry name" value="PAS domain"/>
    <property type="match status" value="5"/>
</dbReference>
<reference evidence="12 14" key="1">
    <citation type="journal article" date="2016" name="Front. Microbiol.">
        <title>Genome Sequence of the Piezophilic, Mesophilic Sulfate-Reducing Bacterium Desulfovibrio indicus J2T.</title>
        <authorList>
            <person name="Cao J."/>
            <person name="Maignien L."/>
            <person name="Shao Z."/>
            <person name="Alain K."/>
            <person name="Jebbar M."/>
        </authorList>
    </citation>
    <scope>NUCLEOTIDE SEQUENCE [LARGE SCALE GENOMIC DNA]</scope>
    <source>
        <strain evidence="12 14">J2</strain>
    </source>
</reference>
<dbReference type="Gene3D" id="3.30.565.10">
    <property type="entry name" value="Histidine kinase-like ATPase, C-terminal domain"/>
    <property type="match status" value="1"/>
</dbReference>
<dbReference type="Pfam" id="PF00989">
    <property type="entry name" value="PAS"/>
    <property type="match status" value="2"/>
</dbReference>
<evidence type="ECO:0000259" key="10">
    <source>
        <dbReference type="PROSITE" id="PS50112"/>
    </source>
</evidence>
<comment type="subcellular location">
    <subcellularLocation>
        <location evidence="1">Cell membrane</location>
        <topology evidence="1">Multi-pass membrane protein</topology>
    </subcellularLocation>
</comment>
<accession>A0A126QJT2</accession>
<feature type="domain" description="PAS" evidence="10">
    <location>
        <begin position="279"/>
        <end position="349"/>
    </location>
</feature>
<keyword evidence="2" id="KW-1003">Cell membrane</keyword>
<dbReference type="AlphaFoldDB" id="A0A126QJT2"/>
<keyword evidence="9" id="KW-0175">Coiled coil</keyword>
<evidence type="ECO:0000256" key="9">
    <source>
        <dbReference type="SAM" id="Coils"/>
    </source>
</evidence>
<keyword evidence="8" id="KW-0472">Membrane</keyword>
<dbReference type="PANTHER" id="PTHR24421:SF37">
    <property type="entry name" value="SENSOR HISTIDINE KINASE NARS"/>
    <property type="match status" value="1"/>
</dbReference>
<dbReference type="SUPFAM" id="SSF55874">
    <property type="entry name" value="ATPase domain of HSP90 chaperone/DNA topoisomerase II/histidine kinase"/>
    <property type="match status" value="1"/>
</dbReference>
<evidence type="ECO:0000256" key="4">
    <source>
        <dbReference type="ARBA" id="ARBA00022692"/>
    </source>
</evidence>
<dbReference type="SMART" id="SM00091">
    <property type="entry name" value="PAS"/>
    <property type="match status" value="4"/>
</dbReference>
<dbReference type="InterPro" id="IPR003594">
    <property type="entry name" value="HATPase_dom"/>
</dbReference>
<dbReference type="OrthoDB" id="6231at2"/>
<keyword evidence="7" id="KW-0902">Two-component regulatory system</keyword>
<dbReference type="PANTHER" id="PTHR24421">
    <property type="entry name" value="NITRATE/NITRITE SENSOR PROTEIN NARX-RELATED"/>
    <property type="match status" value="1"/>
</dbReference>
<evidence type="ECO:0000256" key="6">
    <source>
        <dbReference type="ARBA" id="ARBA00022989"/>
    </source>
</evidence>
<evidence type="ECO:0000256" key="8">
    <source>
        <dbReference type="ARBA" id="ARBA00023136"/>
    </source>
</evidence>
<dbReference type="SUPFAM" id="SSF55785">
    <property type="entry name" value="PYP-like sensor domain (PAS domain)"/>
    <property type="match status" value="5"/>
</dbReference>
<dbReference type="Pfam" id="PF13426">
    <property type="entry name" value="PAS_9"/>
    <property type="match status" value="1"/>
</dbReference>
<evidence type="ECO:0000313" key="14">
    <source>
        <dbReference type="Proteomes" id="UP000055611"/>
    </source>
</evidence>
<gene>
    <name evidence="12" type="ORF">AWY79_03625</name>
    <name evidence="13" type="ORF">EDC59_107180</name>
</gene>